<reference evidence="2" key="1">
    <citation type="submission" date="2020-05" db="EMBL/GenBank/DDBJ databases">
        <authorList>
            <person name="Chiriac C."/>
            <person name="Salcher M."/>
            <person name="Ghai R."/>
            <person name="Kavagutti S V."/>
        </authorList>
    </citation>
    <scope>NUCLEOTIDE SEQUENCE</scope>
</reference>
<proteinExistence type="predicted"/>
<sequence>MAETSDLRQHALEIMRRANSSLTAAVIAMGAIFPVFDRLRATLGKNLGEERGQFLRIMLQRSGPTSDICHDKATPLCR</sequence>
<dbReference type="EMBL" id="CAFBRC010000155">
    <property type="protein sequence ID" value="CAB5078200.1"/>
    <property type="molecule type" value="Genomic_DNA"/>
</dbReference>
<name>A0A6J7VJ09_9ZZZZ</name>
<accession>A0A6J7VJ09</accession>
<feature type="transmembrane region" description="Helical" evidence="1">
    <location>
        <begin position="20"/>
        <end position="36"/>
    </location>
</feature>
<organism evidence="2">
    <name type="scientific">freshwater metagenome</name>
    <dbReference type="NCBI Taxonomy" id="449393"/>
    <lineage>
        <taxon>unclassified sequences</taxon>
        <taxon>metagenomes</taxon>
        <taxon>ecological metagenomes</taxon>
    </lineage>
</organism>
<keyword evidence="1" id="KW-0472">Membrane</keyword>
<protein>
    <submittedName>
        <fullName evidence="2">Unannotated protein</fullName>
    </submittedName>
</protein>
<evidence type="ECO:0000256" key="1">
    <source>
        <dbReference type="SAM" id="Phobius"/>
    </source>
</evidence>
<evidence type="ECO:0000313" key="2">
    <source>
        <dbReference type="EMBL" id="CAB5078200.1"/>
    </source>
</evidence>
<keyword evidence="1" id="KW-0812">Transmembrane</keyword>
<gene>
    <name evidence="2" type="ORF">UFOPK4367_01534</name>
</gene>
<keyword evidence="1" id="KW-1133">Transmembrane helix</keyword>
<dbReference type="AlphaFoldDB" id="A0A6J7VJ09"/>